<dbReference type="OrthoDB" id="6615816at2759"/>
<reference evidence="1" key="1">
    <citation type="submission" date="2022-01" db="EMBL/GenBank/DDBJ databases">
        <authorList>
            <person name="King R."/>
        </authorList>
    </citation>
    <scope>NUCLEOTIDE SEQUENCE</scope>
</reference>
<accession>A0A9P0HRY4</accession>
<name>A0A9P0HRY4_NEZVI</name>
<evidence type="ECO:0000313" key="1">
    <source>
        <dbReference type="EMBL" id="CAH1407073.1"/>
    </source>
</evidence>
<organism evidence="1 2">
    <name type="scientific">Nezara viridula</name>
    <name type="common">Southern green stink bug</name>
    <name type="synonym">Cimex viridulus</name>
    <dbReference type="NCBI Taxonomy" id="85310"/>
    <lineage>
        <taxon>Eukaryota</taxon>
        <taxon>Metazoa</taxon>
        <taxon>Ecdysozoa</taxon>
        <taxon>Arthropoda</taxon>
        <taxon>Hexapoda</taxon>
        <taxon>Insecta</taxon>
        <taxon>Pterygota</taxon>
        <taxon>Neoptera</taxon>
        <taxon>Paraneoptera</taxon>
        <taxon>Hemiptera</taxon>
        <taxon>Heteroptera</taxon>
        <taxon>Panheteroptera</taxon>
        <taxon>Pentatomomorpha</taxon>
        <taxon>Pentatomoidea</taxon>
        <taxon>Pentatomidae</taxon>
        <taxon>Pentatominae</taxon>
        <taxon>Nezara</taxon>
    </lineage>
</organism>
<gene>
    <name evidence="1" type="ORF">NEZAVI_LOCUS14880</name>
</gene>
<dbReference type="EMBL" id="OV725083">
    <property type="protein sequence ID" value="CAH1407073.1"/>
    <property type="molecule type" value="Genomic_DNA"/>
</dbReference>
<sequence length="121" mass="14286">MSGQQSFLLFPCWLPFNLDNIFLHIAVIFWQTMLIANEHYMSFGGMGVLYIPYEHIKAEIKILKFALENVQGRSYEMARERGAFRKDKSEKVDQKILFDSYISCTRSCAQHHVQIMKYVFH</sequence>
<dbReference type="AlphaFoldDB" id="A0A9P0HRY4"/>
<proteinExistence type="predicted"/>
<evidence type="ECO:0000313" key="2">
    <source>
        <dbReference type="Proteomes" id="UP001152798"/>
    </source>
</evidence>
<protein>
    <submittedName>
        <fullName evidence="1">Uncharacterized protein</fullName>
    </submittedName>
</protein>
<keyword evidence="2" id="KW-1185">Reference proteome</keyword>
<dbReference type="Proteomes" id="UP001152798">
    <property type="component" value="Chromosome 7"/>
</dbReference>